<evidence type="ECO:0000256" key="1">
    <source>
        <dbReference type="SAM" id="MobiDB-lite"/>
    </source>
</evidence>
<dbReference type="EMBL" id="FNEW01000001">
    <property type="protein sequence ID" value="SDJ29580.1"/>
    <property type="molecule type" value="Genomic_DNA"/>
</dbReference>
<sequence length="221" mass="23459">MAANFQGTYQYLINYFYICMKGTLSMYLKSYTSRTAIASLMIISSVLVDAPSPAFAGHGGHHGTESSAGSYSGGTSRSSGSSSSAATGALIGLGMGLLLQGLANAPSTRSETYEPQKSGADLDRESRERWRRNMEAKKKRDMKPYADAVSCVRIDRRSNSLTDFIVNSCNVPIVVRWKDSGLCKTGCMSGAPAGGRSSITKLRGSASYTACQGASCSPNKL</sequence>
<evidence type="ECO:0000313" key="2">
    <source>
        <dbReference type="EMBL" id="SDJ29580.1"/>
    </source>
</evidence>
<feature type="compositionally biased region" description="Low complexity" evidence="1">
    <location>
        <begin position="65"/>
        <end position="80"/>
    </location>
</feature>
<feature type="region of interest" description="Disordered" evidence="1">
    <location>
        <begin position="107"/>
        <end position="126"/>
    </location>
</feature>
<protein>
    <submittedName>
        <fullName evidence="2">Uncharacterized protein</fullName>
    </submittedName>
</protein>
<reference evidence="2 3" key="1">
    <citation type="submission" date="2016-10" db="EMBL/GenBank/DDBJ databases">
        <authorList>
            <person name="Varghese N."/>
            <person name="Submissions S."/>
        </authorList>
    </citation>
    <scope>NUCLEOTIDE SEQUENCE [LARGE SCALE GENOMIC DNA]</scope>
    <source>
        <strain evidence="2 3">PDC82</strain>
    </source>
</reference>
<evidence type="ECO:0000313" key="3">
    <source>
        <dbReference type="Proteomes" id="UP000198917"/>
    </source>
</evidence>
<gene>
    <name evidence="2" type="ORF">SAMN05428983_1037</name>
</gene>
<proteinExistence type="predicted"/>
<accession>A0A7Z7FP53</accession>
<feature type="region of interest" description="Disordered" evidence="1">
    <location>
        <begin position="57"/>
        <end position="80"/>
    </location>
</feature>
<name>A0A7Z7FP53_9HYPH</name>
<dbReference type="AlphaFoldDB" id="A0A7Z7FP53"/>
<organism evidence="2 3">
    <name type="scientific">Agrobacterium fabrum</name>
    <dbReference type="NCBI Taxonomy" id="1176649"/>
    <lineage>
        <taxon>Bacteria</taxon>
        <taxon>Pseudomonadati</taxon>
        <taxon>Pseudomonadota</taxon>
        <taxon>Alphaproteobacteria</taxon>
        <taxon>Hyphomicrobiales</taxon>
        <taxon>Rhizobiaceae</taxon>
        <taxon>Rhizobium/Agrobacterium group</taxon>
        <taxon>Agrobacterium</taxon>
        <taxon>Agrobacterium tumefaciens complex</taxon>
    </lineage>
</organism>
<comment type="caution">
    <text evidence="2">The sequence shown here is derived from an EMBL/GenBank/DDBJ whole genome shotgun (WGS) entry which is preliminary data.</text>
</comment>
<dbReference type="Proteomes" id="UP000198917">
    <property type="component" value="Unassembled WGS sequence"/>
</dbReference>